<dbReference type="GO" id="GO:0043885">
    <property type="term" value="F:anaerobic carbon-monoxide dehydrogenase activity"/>
    <property type="evidence" value="ECO:0007669"/>
    <property type="project" value="InterPro"/>
</dbReference>
<organism evidence="3 4">
    <name type="scientific">Methanothermococcus okinawensis</name>
    <dbReference type="NCBI Taxonomy" id="155863"/>
    <lineage>
        <taxon>Archaea</taxon>
        <taxon>Methanobacteriati</taxon>
        <taxon>Methanobacteriota</taxon>
        <taxon>Methanomada group</taxon>
        <taxon>Methanococci</taxon>
        <taxon>Methanococcales</taxon>
        <taxon>Methanococcaceae</taxon>
        <taxon>Methanothermococcus</taxon>
    </lineage>
</organism>
<dbReference type="SUPFAM" id="SSF56821">
    <property type="entry name" value="Prismane protein-like"/>
    <property type="match status" value="1"/>
</dbReference>
<dbReference type="InterPro" id="IPR038571">
    <property type="entry name" value="CO_DH/Ac-CoA_synth_bsu_3_sf"/>
</dbReference>
<evidence type="ECO:0000256" key="2">
    <source>
        <dbReference type="ARBA" id="ARBA00022679"/>
    </source>
</evidence>
<dbReference type="PANTHER" id="PTHR42281">
    <property type="match status" value="1"/>
</dbReference>
<dbReference type="PANTHER" id="PTHR42281:SF1">
    <property type="entry name" value="ACETYL-COA DECARBONYLASE_SYNTHASE COMPLEX SUBUNIT BETA 1"/>
    <property type="match status" value="1"/>
</dbReference>
<comment type="caution">
    <text evidence="3">The sequence shown here is derived from an EMBL/GenBank/DDBJ whole genome shotgun (WGS) entry which is preliminary data.</text>
</comment>
<accession>A0A833EBE2</accession>
<proteinExistence type="predicted"/>
<dbReference type="EC" id="2.3.1.169" evidence="1"/>
<dbReference type="GO" id="GO:0006084">
    <property type="term" value="P:acetyl-CoA metabolic process"/>
    <property type="evidence" value="ECO:0007669"/>
    <property type="project" value="InterPro"/>
</dbReference>
<dbReference type="Gene3D" id="3.30.1650.10">
    <property type="entry name" value="Bifunctional carbon monoxide dehydrogenase/acetyl-coa synthase(codh/acs), Chain M, domain 3"/>
    <property type="match status" value="1"/>
</dbReference>
<dbReference type="EMBL" id="DQVW01000079">
    <property type="protein sequence ID" value="HIQ32672.1"/>
    <property type="molecule type" value="Genomic_DNA"/>
</dbReference>
<name>A0A833EBE2_9EURY</name>
<reference evidence="3" key="1">
    <citation type="journal article" date="2020" name="ISME J.">
        <title>Gammaproteobacteria mediating utilization of methyl-, sulfur- and petroleum organic compounds in deep ocean hydrothermal plumes.</title>
        <authorList>
            <person name="Zhou Z."/>
            <person name="Liu Y."/>
            <person name="Pan J."/>
            <person name="Cron B.R."/>
            <person name="Toner B.M."/>
            <person name="Anantharaman K."/>
            <person name="Breier J.A."/>
            <person name="Dick G.J."/>
            <person name="Li M."/>
        </authorList>
    </citation>
    <scope>NUCLEOTIDE SEQUENCE</scope>
    <source>
        <strain evidence="3">SZUA-1534</strain>
    </source>
</reference>
<dbReference type="InterPro" id="IPR004461">
    <property type="entry name" value="CO_DH/Ac-CoA_synth_bsu"/>
</dbReference>
<gene>
    <name evidence="3" type="ORF">EYH55_04250</name>
</gene>
<dbReference type="Proteomes" id="UP000623215">
    <property type="component" value="Unassembled WGS sequence"/>
</dbReference>
<sequence length="65" mass="7117">MDIPVSVGPMNEGERIRKPDMYVELAGPKSYGFELVRVVDSASDKVEVIGEDLDKMEEGSSVPFA</sequence>
<feature type="non-terminal residue" evidence="3">
    <location>
        <position position="65"/>
    </location>
</feature>
<dbReference type="InterPro" id="IPR011254">
    <property type="entry name" value="Prismane-like_sf"/>
</dbReference>
<evidence type="ECO:0000256" key="1">
    <source>
        <dbReference type="ARBA" id="ARBA00012244"/>
    </source>
</evidence>
<protein>
    <recommendedName>
        <fullName evidence="1">CO-methylating acetyl-CoA synthase</fullName>
        <ecNumber evidence="1">2.3.1.169</ecNumber>
    </recommendedName>
</protein>
<keyword evidence="2" id="KW-0808">Transferase</keyword>
<dbReference type="Pfam" id="PF03598">
    <property type="entry name" value="CdhC"/>
    <property type="match status" value="1"/>
</dbReference>
<dbReference type="GO" id="GO:0043884">
    <property type="term" value="F:CO-methylating acetyl-CoA synthase activity"/>
    <property type="evidence" value="ECO:0007669"/>
    <property type="project" value="UniProtKB-EC"/>
</dbReference>
<evidence type="ECO:0000313" key="4">
    <source>
        <dbReference type="Proteomes" id="UP000623215"/>
    </source>
</evidence>
<evidence type="ECO:0000313" key="3">
    <source>
        <dbReference type="EMBL" id="HIQ32672.1"/>
    </source>
</evidence>
<dbReference type="AlphaFoldDB" id="A0A833EBE2"/>